<dbReference type="GO" id="GO:0042626">
    <property type="term" value="F:ATPase-coupled transmembrane transporter activity"/>
    <property type="evidence" value="ECO:0000318"/>
    <property type="project" value="GO_Central"/>
</dbReference>
<feature type="transmembrane region" description="Helical" evidence="5">
    <location>
        <begin position="842"/>
        <end position="863"/>
    </location>
</feature>
<dbReference type="InterPro" id="IPR026082">
    <property type="entry name" value="ABCA"/>
</dbReference>
<dbReference type="GO" id="GO:0016020">
    <property type="term" value="C:membrane"/>
    <property type="evidence" value="ECO:0007669"/>
    <property type="project" value="InterPro"/>
</dbReference>
<dbReference type="FunFam" id="3.40.50.300:FF:001574">
    <property type="entry name" value="Uncharacterized protein, isoform C"/>
    <property type="match status" value="1"/>
</dbReference>
<sequence>MNQLLTLLGKNFTLHFRSRQFWLNLYIPIFSILASQMAQEKIFIQLLPIFICLNNNGAIRQTIQLFVSERTRKSKELQLQIGLNLISYYSSWIITAVTFSLVISVIYLIPFFIMQLNAAGQASVDVIIFIQGDILYNIALSSFMLFLSIFFESPLKASEFLSLLNVIFSFASYVNFYPYPEYSFFGQLTAVFLPQSAFQMLLFSENWVFNIRWVCLSKITYIAFLIFQIIVYLFCFVYFDLNKGTLKNKFWNCFKKQNQTHVFLQDDTCEQNSGNRNQQLQKPFLNIQQDFEIQGQSIIKAENLGYQIGEQSILKSINLDVYQNETYCLIGPQGSGKSTLIKILQGLTQQTSGTIKLFGLEIDKNLKKQIGICMQQDILYEDLTVQEHLQLYGSIKGITEEQLTIQINNILIFCQLVAETNLKASKLTSLNSRKLCIAISMIGNPQVLFYDEPSQDLDAQAKQQIWQILKQIRLNRTIVFTSLQFEEAEQIANRMGVLINGQIVAQGTPEFIKNNFGIGYNLNMKFTDENQLLIEKPKIQLSLQRIDSLIQAIQRDETTLLSVLPINKMDQFHQIFSYLEQNSKCIFSLKYNQLEDCYKSIDNSEGQDNIDFNAQGIFHQQPQIELRSQIHGLIKRKLLLILTEKDKQIKYIFQYFLIALAVMFGMFSAFRFVFFYLGIKAMTCILFTDYQFEEKNTQMKQFLLASGVSIRTYWLGTLFTDLIISFVEGIYTAGLLWIYNVGHFGFHFFAVTLLITIFGFSLSCQVNYFMQKSQSGNLCFGITFLTVFVFYLIFLCIMLGIALPGVSPGVSLLAMMMMIVSPYMACYIGFGMSPSLLNLAIFGYWSCLLFLLIGGGLYFLILITTETKQHKQIEEEMHDTNPVIDLQDVQWKYGSIVTREKINFQINKQEIYGLVGPKNAGKSQLINLINRYDQPVNGKIRIRDQNTHVGLAPQFQIFKSLLTVRQMLEFSGKIKGQQNLDQSIDIFLKAFDMFEIKYKQIQYLNEAEMRKLHLGMALMGGSNRLFLDEILQGLDLKSKRKVSQIIQQTSINNEAGILLTTQSIQDTLLICNRIGIFINGVVIAQGTISELQDQLGKYARFSVKTVFGYKEQTHDFICQTLQQQSYAIQPIFDARENFLSYMIPASQFKMSNLFSFLYLELQLKSKLINEFQIYEPNLEQTLEFFASQQMMVLKAYHLSQNGQDDFNFGCGLRSITAMFCIFW</sequence>
<dbReference type="InterPro" id="IPR003439">
    <property type="entry name" value="ABC_transporter-like_ATP-bd"/>
</dbReference>
<dbReference type="Pfam" id="PF00005">
    <property type="entry name" value="ABC_tran"/>
    <property type="match status" value="2"/>
</dbReference>
<dbReference type="GO" id="GO:0005319">
    <property type="term" value="F:lipid transporter activity"/>
    <property type="evidence" value="ECO:0000318"/>
    <property type="project" value="GO_Central"/>
</dbReference>
<name>A0E5L4_PARTE</name>
<feature type="domain" description="ABC transporter" evidence="6">
    <location>
        <begin position="884"/>
        <end position="1104"/>
    </location>
</feature>
<dbReference type="InterPro" id="IPR003593">
    <property type="entry name" value="AAA+_ATPase"/>
</dbReference>
<dbReference type="HOGENOM" id="CLU_000604_19_1_1"/>
<protein>
    <recommendedName>
        <fullName evidence="6">ABC transporter domain-containing protein</fullName>
    </recommendedName>
</protein>
<dbReference type="CDD" id="cd03263">
    <property type="entry name" value="ABC_subfamily_A"/>
    <property type="match status" value="1"/>
</dbReference>
<feature type="transmembrane region" description="Helical" evidence="5">
    <location>
        <begin position="219"/>
        <end position="239"/>
    </location>
</feature>
<dbReference type="KEGG" id="ptm:GSPATT00003442001"/>
<keyword evidence="4" id="KW-0067">ATP-binding</keyword>
<dbReference type="OMA" id="MACYIGF"/>
<dbReference type="GO" id="GO:0016887">
    <property type="term" value="F:ATP hydrolysis activity"/>
    <property type="evidence" value="ECO:0007669"/>
    <property type="project" value="InterPro"/>
</dbReference>
<dbReference type="GO" id="GO:0006869">
    <property type="term" value="P:lipid transport"/>
    <property type="evidence" value="ECO:0000318"/>
    <property type="project" value="GO_Central"/>
</dbReference>
<dbReference type="PANTHER" id="PTHR19229:SF36">
    <property type="entry name" value="ATP-BINDING CASSETTE SUB-FAMILY A MEMBER 2"/>
    <property type="match status" value="1"/>
</dbReference>
<evidence type="ECO:0000256" key="4">
    <source>
        <dbReference type="ARBA" id="ARBA00022840"/>
    </source>
</evidence>
<feature type="transmembrane region" description="Helical" evidence="5">
    <location>
        <begin position="651"/>
        <end position="667"/>
    </location>
</feature>
<evidence type="ECO:0000313" key="8">
    <source>
        <dbReference type="Proteomes" id="UP000000600"/>
    </source>
</evidence>
<dbReference type="GO" id="GO:0140359">
    <property type="term" value="F:ABC-type transporter activity"/>
    <property type="evidence" value="ECO:0007669"/>
    <property type="project" value="InterPro"/>
</dbReference>
<proteinExistence type="predicted"/>
<feature type="domain" description="ABC transporter" evidence="6">
    <location>
        <begin position="299"/>
        <end position="525"/>
    </location>
</feature>
<dbReference type="Gene3D" id="3.40.50.300">
    <property type="entry name" value="P-loop containing nucleotide triphosphate hydrolases"/>
    <property type="match status" value="2"/>
</dbReference>
<dbReference type="RefSeq" id="XP_001457978.1">
    <property type="nucleotide sequence ID" value="XM_001457941.1"/>
</dbReference>
<dbReference type="SUPFAM" id="SSF52540">
    <property type="entry name" value="P-loop containing nucleoside triphosphate hydrolases"/>
    <property type="match status" value="2"/>
</dbReference>
<dbReference type="Proteomes" id="UP000000600">
    <property type="component" value="Unassembled WGS sequence"/>
</dbReference>
<keyword evidence="5" id="KW-1133">Transmembrane helix</keyword>
<dbReference type="STRING" id="5888.A0E5L4"/>
<keyword evidence="8" id="KW-1185">Reference proteome</keyword>
<feature type="transmembrane region" description="Helical" evidence="5">
    <location>
        <begin position="157"/>
        <end position="177"/>
    </location>
</feature>
<reference evidence="7 8" key="1">
    <citation type="journal article" date="2006" name="Nature">
        <title>Global trends of whole-genome duplications revealed by the ciliate Paramecium tetraurelia.</title>
        <authorList>
            <consortium name="Genoscope"/>
            <person name="Aury J.-M."/>
            <person name="Jaillon O."/>
            <person name="Duret L."/>
            <person name="Noel B."/>
            <person name="Jubin C."/>
            <person name="Porcel B.M."/>
            <person name="Segurens B."/>
            <person name="Daubin V."/>
            <person name="Anthouard V."/>
            <person name="Aiach N."/>
            <person name="Arnaiz O."/>
            <person name="Billaut A."/>
            <person name="Beisson J."/>
            <person name="Blanc I."/>
            <person name="Bouhouche K."/>
            <person name="Camara F."/>
            <person name="Duharcourt S."/>
            <person name="Guigo R."/>
            <person name="Gogendeau D."/>
            <person name="Katinka M."/>
            <person name="Keller A.-M."/>
            <person name="Kissmehl R."/>
            <person name="Klotz C."/>
            <person name="Koll F."/>
            <person name="Le Moue A."/>
            <person name="Lepere C."/>
            <person name="Malinsky S."/>
            <person name="Nowacki M."/>
            <person name="Nowak J.K."/>
            <person name="Plattner H."/>
            <person name="Poulain J."/>
            <person name="Ruiz F."/>
            <person name="Serrano V."/>
            <person name="Zagulski M."/>
            <person name="Dessen P."/>
            <person name="Betermier M."/>
            <person name="Weissenbach J."/>
            <person name="Scarpelli C."/>
            <person name="Schachter V."/>
            <person name="Sperling L."/>
            <person name="Meyer E."/>
            <person name="Cohen J."/>
            <person name="Wincker P."/>
        </authorList>
    </citation>
    <scope>NUCLEOTIDE SEQUENCE [LARGE SCALE GENOMIC DNA]</scope>
    <source>
        <strain evidence="7 8">Stock d4-2</strain>
    </source>
</reference>
<gene>
    <name evidence="7" type="ORF">GSPATT00003442001</name>
</gene>
<dbReference type="OrthoDB" id="10255969at2759"/>
<dbReference type="PROSITE" id="PS50893">
    <property type="entry name" value="ABC_TRANSPORTER_2"/>
    <property type="match status" value="2"/>
</dbReference>
<feature type="transmembrane region" description="Helical" evidence="5">
    <location>
        <begin position="778"/>
        <end position="803"/>
    </location>
</feature>
<evidence type="ECO:0000256" key="5">
    <source>
        <dbReference type="SAM" id="Phobius"/>
    </source>
</evidence>
<organism evidence="7 8">
    <name type="scientific">Paramecium tetraurelia</name>
    <dbReference type="NCBI Taxonomy" id="5888"/>
    <lineage>
        <taxon>Eukaryota</taxon>
        <taxon>Sar</taxon>
        <taxon>Alveolata</taxon>
        <taxon>Ciliophora</taxon>
        <taxon>Intramacronucleata</taxon>
        <taxon>Oligohymenophorea</taxon>
        <taxon>Peniculida</taxon>
        <taxon>Parameciidae</taxon>
        <taxon>Paramecium</taxon>
    </lineage>
</organism>
<dbReference type="eggNOG" id="KOG0059">
    <property type="taxonomic scope" value="Eukaryota"/>
</dbReference>
<dbReference type="GO" id="GO:0005524">
    <property type="term" value="F:ATP binding"/>
    <property type="evidence" value="ECO:0007669"/>
    <property type="project" value="UniProtKB-KW"/>
</dbReference>
<evidence type="ECO:0000256" key="1">
    <source>
        <dbReference type="ARBA" id="ARBA00022448"/>
    </source>
</evidence>
<feature type="transmembrane region" description="Helical" evidence="5">
    <location>
        <begin position="809"/>
        <end position="830"/>
    </location>
</feature>
<feature type="transmembrane region" description="Helical" evidence="5">
    <location>
        <begin position="713"/>
        <end position="738"/>
    </location>
</feature>
<evidence type="ECO:0000259" key="6">
    <source>
        <dbReference type="PROSITE" id="PS50893"/>
    </source>
</evidence>
<dbReference type="EMBL" id="CT868660">
    <property type="protein sequence ID" value="CAK90581.1"/>
    <property type="molecule type" value="Genomic_DNA"/>
</dbReference>
<dbReference type="InParanoid" id="A0E5L4"/>
<feature type="transmembrane region" description="Helical" evidence="5">
    <location>
        <begin position="744"/>
        <end position="766"/>
    </location>
</feature>
<dbReference type="AlphaFoldDB" id="A0E5L4"/>
<dbReference type="SMART" id="SM00382">
    <property type="entry name" value="AAA"/>
    <property type="match status" value="2"/>
</dbReference>
<evidence type="ECO:0000256" key="3">
    <source>
        <dbReference type="ARBA" id="ARBA00022741"/>
    </source>
</evidence>
<evidence type="ECO:0000256" key="2">
    <source>
        <dbReference type="ARBA" id="ARBA00022737"/>
    </source>
</evidence>
<keyword evidence="5" id="KW-0472">Membrane</keyword>
<dbReference type="InterPro" id="IPR027417">
    <property type="entry name" value="P-loop_NTPase"/>
</dbReference>
<keyword evidence="3" id="KW-0547">Nucleotide-binding</keyword>
<dbReference type="FunFam" id="3.40.50.300:FF:001253">
    <property type="entry name" value="ATP-binding cassette protein subfamily A, member 10"/>
    <property type="match status" value="1"/>
</dbReference>
<keyword evidence="1" id="KW-0813">Transport</keyword>
<evidence type="ECO:0000313" key="7">
    <source>
        <dbReference type="EMBL" id="CAK90581.1"/>
    </source>
</evidence>
<dbReference type="PANTHER" id="PTHR19229">
    <property type="entry name" value="ATP-BINDING CASSETTE TRANSPORTER SUBFAMILY A ABCA"/>
    <property type="match status" value="1"/>
</dbReference>
<feature type="transmembrane region" description="Helical" evidence="5">
    <location>
        <begin position="21"/>
        <end position="38"/>
    </location>
</feature>
<keyword evidence="5" id="KW-0812">Transmembrane</keyword>
<dbReference type="GeneID" id="5043763"/>
<feature type="transmembrane region" description="Helical" evidence="5">
    <location>
        <begin position="134"/>
        <end position="151"/>
    </location>
</feature>
<accession>A0E5L4</accession>
<keyword evidence="2" id="KW-0677">Repeat</keyword>
<feature type="transmembrane region" description="Helical" evidence="5">
    <location>
        <begin position="92"/>
        <end position="113"/>
    </location>
</feature>